<evidence type="ECO:0008006" key="4">
    <source>
        <dbReference type="Google" id="ProtNLM"/>
    </source>
</evidence>
<protein>
    <recommendedName>
        <fullName evidence="4">F-box domain-containing protein</fullName>
    </recommendedName>
</protein>
<dbReference type="InParanoid" id="L2GVT2"/>
<dbReference type="VEuPathDB" id="MicrosporidiaDB:VCUG_01103"/>
<evidence type="ECO:0000256" key="1">
    <source>
        <dbReference type="SAM" id="SignalP"/>
    </source>
</evidence>
<reference evidence="3" key="1">
    <citation type="submission" date="2011-03" db="EMBL/GenBank/DDBJ databases">
        <title>The genome sequence of Vavraia culicis strain floridensis.</title>
        <authorList>
            <consortium name="The Broad Institute Genome Sequencing Platform"/>
            <person name="Cuomo C."/>
            <person name="Becnel J."/>
            <person name="Sanscrainte N."/>
            <person name="Young S.K."/>
            <person name="Zeng Q."/>
            <person name="Gargeya S."/>
            <person name="Fitzgerald M."/>
            <person name="Haas B."/>
            <person name="Abouelleil A."/>
            <person name="Alvarado L."/>
            <person name="Arachchi H.M."/>
            <person name="Berlin A."/>
            <person name="Chapman S.B."/>
            <person name="Gearin G."/>
            <person name="Goldberg J."/>
            <person name="Griggs A."/>
            <person name="Gujja S."/>
            <person name="Hansen M."/>
            <person name="Heiman D."/>
            <person name="Howarth C."/>
            <person name="Larimer J."/>
            <person name="Lui A."/>
            <person name="MacDonald P.J.P."/>
            <person name="McCowen C."/>
            <person name="Montmayeur A."/>
            <person name="Murphy C."/>
            <person name="Neiman D."/>
            <person name="Pearson M."/>
            <person name="Priest M."/>
            <person name="Roberts A."/>
            <person name="Saif S."/>
            <person name="Shea T."/>
            <person name="Sisk P."/>
            <person name="Stolte C."/>
            <person name="Sykes S."/>
            <person name="Wortman J."/>
            <person name="Nusbaum C."/>
            <person name="Birren B."/>
        </authorList>
    </citation>
    <scope>NUCLEOTIDE SEQUENCE [LARGE SCALE GENOMIC DNA]</scope>
    <source>
        <strain evidence="3">floridensis</strain>
    </source>
</reference>
<dbReference type="OrthoDB" id="10667951at2759"/>
<evidence type="ECO:0000313" key="3">
    <source>
        <dbReference type="Proteomes" id="UP000011081"/>
    </source>
</evidence>
<dbReference type="Proteomes" id="UP000011081">
    <property type="component" value="Unassembled WGS sequence"/>
</dbReference>
<gene>
    <name evidence="2" type="ORF">VCUG_01103</name>
</gene>
<proteinExistence type="predicted"/>
<sequence length="664" mass="77974">MIFFSNILLIHHFLCTNTDSKENSISSGCVYPDEEYMDNPGYVQDESEQESDDRHALIAEYLKILNDRILREDAKMGVYKNLQTFYHELPKTVRFVYETMRFGLHFSVKQEDSTEPPGGLNVSIDKTSIEMVKCIFAKYRIMFLKIVVRRLLEDLSDLRDMIQQFYFITDLYLHNLTHEYTDRIYEPHRTVQDFINIEKTPKLRTLTIIRMIVADEFLEKISNTALENLSFTECIFLTSEGTEKQPKKIKLAFGESYKAVCFDMCSIYIEDIKSQTICQSHYATIIIELSNCINLRTLTVNSGRYVNVVLRNKKIIDPRQASLHRLRKKPLFVSSRCSRVRLEYLSIEILDVRLAVKFLKTINKKRLKHLMLTYSTCEHYFDAVDIFGIDFVALEVLEIDASDCDLELKNNRISIVNMKGLKSLKIKCWRADRALIQMINEQQALKCLKVELIAYEDNNHKLLLQQCGLEDLLEDLFISSYLPFKELITLINRYKQVKVFHVNSKLVELSCISTDIQFLENGRHMSSPDHGNLAQSGLEMLCIHADGDFPKLIEFMAHLSLAQFANVKKLVIKDGLYRYRWNVGRHPESFERNEGMELNVLIENIFMTFNRLEILIINDMNDIMPRKMIGCLDEFFSTRFKSVKMRYEWSNEYDEERVIWELYK</sequence>
<dbReference type="GeneID" id="19878985"/>
<evidence type="ECO:0000313" key="2">
    <source>
        <dbReference type="EMBL" id="ELA47452.1"/>
    </source>
</evidence>
<organism evidence="2 3">
    <name type="scientific">Vavraia culicis (isolate floridensis)</name>
    <name type="common">Microsporidian parasite</name>
    <dbReference type="NCBI Taxonomy" id="948595"/>
    <lineage>
        <taxon>Eukaryota</taxon>
        <taxon>Fungi</taxon>
        <taxon>Fungi incertae sedis</taxon>
        <taxon>Microsporidia</taxon>
        <taxon>Pleistophoridae</taxon>
        <taxon>Vavraia</taxon>
    </lineage>
</organism>
<name>L2GVT2_VAVCU</name>
<dbReference type="AlphaFoldDB" id="L2GVT2"/>
<dbReference type="EMBL" id="GL877418">
    <property type="protein sequence ID" value="ELA47452.1"/>
    <property type="molecule type" value="Genomic_DNA"/>
</dbReference>
<feature type="signal peptide" evidence="1">
    <location>
        <begin position="1"/>
        <end position="20"/>
    </location>
</feature>
<dbReference type="HOGENOM" id="CLU_033135_1_0_1"/>
<dbReference type="OMA" id="ERNEGME"/>
<accession>L2GVT2</accession>
<keyword evidence="1" id="KW-0732">Signal</keyword>
<dbReference type="RefSeq" id="XP_008074122.1">
    <property type="nucleotide sequence ID" value="XM_008075931.1"/>
</dbReference>
<keyword evidence="3" id="KW-1185">Reference proteome</keyword>
<feature type="chain" id="PRO_5003960283" description="F-box domain-containing protein" evidence="1">
    <location>
        <begin position="21"/>
        <end position="664"/>
    </location>
</feature>